<feature type="compositionally biased region" description="Acidic residues" evidence="1">
    <location>
        <begin position="857"/>
        <end position="869"/>
    </location>
</feature>
<feature type="compositionally biased region" description="Basic and acidic residues" evidence="1">
    <location>
        <begin position="847"/>
        <end position="856"/>
    </location>
</feature>
<feature type="compositionally biased region" description="Polar residues" evidence="1">
    <location>
        <begin position="457"/>
        <end position="480"/>
    </location>
</feature>
<feature type="compositionally biased region" description="Acidic residues" evidence="1">
    <location>
        <begin position="535"/>
        <end position="544"/>
    </location>
</feature>
<feature type="compositionally biased region" description="Low complexity" evidence="1">
    <location>
        <begin position="156"/>
        <end position="169"/>
    </location>
</feature>
<feature type="compositionally biased region" description="Polar residues" evidence="1">
    <location>
        <begin position="657"/>
        <end position="669"/>
    </location>
</feature>
<feature type="region of interest" description="Disordered" evidence="1">
    <location>
        <begin position="445"/>
        <end position="881"/>
    </location>
</feature>
<feature type="compositionally biased region" description="Basic and acidic residues" evidence="1">
    <location>
        <begin position="870"/>
        <end position="881"/>
    </location>
</feature>
<feature type="compositionally biased region" description="Polar residues" evidence="1">
    <location>
        <begin position="602"/>
        <end position="611"/>
    </location>
</feature>
<organism evidence="2 3">
    <name type="scientific">Extremus antarcticus</name>
    <dbReference type="NCBI Taxonomy" id="702011"/>
    <lineage>
        <taxon>Eukaryota</taxon>
        <taxon>Fungi</taxon>
        <taxon>Dikarya</taxon>
        <taxon>Ascomycota</taxon>
        <taxon>Pezizomycotina</taxon>
        <taxon>Dothideomycetes</taxon>
        <taxon>Dothideomycetidae</taxon>
        <taxon>Mycosphaerellales</taxon>
        <taxon>Extremaceae</taxon>
        <taxon>Extremus</taxon>
    </lineage>
</organism>
<evidence type="ECO:0000313" key="2">
    <source>
        <dbReference type="EMBL" id="KAK3050006.1"/>
    </source>
</evidence>
<name>A0AAJ0DGR0_9PEZI</name>
<protein>
    <submittedName>
        <fullName evidence="2">Uncharacterized protein</fullName>
    </submittedName>
</protein>
<feature type="compositionally biased region" description="Basic and acidic residues" evidence="1">
    <location>
        <begin position="750"/>
        <end position="762"/>
    </location>
</feature>
<dbReference type="AlphaFoldDB" id="A0AAJ0DGR0"/>
<sequence>MAEEADALEPAQDNSWMQSIQILEKKVAALQDHNANQMASQDPDPDTLNNVLHEVFRLRDDVDALQESSASDKPDDVDTTRKSPEADPPDKAVQTRANIYRSPWIINYFGPSSIENVPTVSGPLSGHYSDPRAQGVQDKNRNPESTCNGGKLVRKSAQQATASDQQATAEEPTSNILRVPGPLTNSPRGPYLLVPSHVPESFKGSYNIGYEWAVNNVPGSWEYFSRGGEGSAERAAAVKLGGNEVWFPETPFPTAQQLHSLGQRLRDDNIEDVTAKFDIVWIPHFPPRRGRQPRQAAGPGRKDDNYDPSDDDDDAPDTKGAGKPGPSKAVNGAAAVPSKKSSKTGAQASKKQGAGGRTRQRSMQVVNHPDAEDDPPLADRQTALAEQETPDSTVVEKGPPPKPAPPGPGVEMRYDPKSNAYHPYRVGKAPGDIDTVVDEAVQKAIRSPDAPRMTRRSVYNATSAANSRQNSVAPPQSAATATKKRGARIKFSTEEQAKKGRSQTASAAKLSASSTVLNLPRKSSLAGNKRSNDQIVEEEDEQASDQDAHSTDSRKKAKLEEVSPITEALARKPIAEQTSLQQDVQDAQRDAISTKVRKKTTGLFNRRQSAAQLVHADLQREKQATNRDASNTEKTKAVEGSATTASVARKRVAEQANVEQGGQDQNRSGSDARKRAKHTDAYLKKSAPMNALKMWESSMKNQASRKGEAQSQSAASKKDEASADAEAEYDDADGASGAKETKPKSKKDQKKTDQEQDARLPEQDASGTGATKTKLINFGQPASAPGPSQSSSEGGDEENTEDEVDGDGDAQKNTKTMGMSQKDDSSPKLSSGASKTGVWTAVNAAKPDWREKKSEDEEKEDDDDADDGSASEKSKAKGKKD</sequence>
<feature type="compositionally biased region" description="Pro residues" evidence="1">
    <location>
        <begin position="398"/>
        <end position="408"/>
    </location>
</feature>
<feature type="compositionally biased region" description="Acidic residues" evidence="1">
    <location>
        <begin position="722"/>
        <end position="733"/>
    </location>
</feature>
<feature type="compositionally biased region" description="Polar residues" evidence="1">
    <location>
        <begin position="576"/>
        <end position="585"/>
    </location>
</feature>
<evidence type="ECO:0000313" key="3">
    <source>
        <dbReference type="Proteomes" id="UP001271007"/>
    </source>
</evidence>
<accession>A0AAJ0DGR0</accession>
<feature type="region of interest" description="Disordered" evidence="1">
    <location>
        <begin position="62"/>
        <end position="95"/>
    </location>
</feature>
<feature type="compositionally biased region" description="Acidic residues" evidence="1">
    <location>
        <begin position="794"/>
        <end position="808"/>
    </location>
</feature>
<feature type="compositionally biased region" description="Low complexity" evidence="1">
    <location>
        <begin position="505"/>
        <end position="514"/>
    </location>
</feature>
<gene>
    <name evidence="2" type="ORF">LTR09_008661</name>
</gene>
<feature type="compositionally biased region" description="Basic and acidic residues" evidence="1">
    <location>
        <begin position="546"/>
        <end position="561"/>
    </location>
</feature>
<feature type="compositionally biased region" description="Low complexity" evidence="1">
    <location>
        <begin position="779"/>
        <end position="792"/>
    </location>
</feature>
<dbReference type="Proteomes" id="UP001271007">
    <property type="component" value="Unassembled WGS sequence"/>
</dbReference>
<feature type="compositionally biased region" description="Basic and acidic residues" evidence="1">
    <location>
        <begin position="70"/>
        <end position="90"/>
    </location>
</feature>
<feature type="compositionally biased region" description="Basic and acidic residues" evidence="1">
    <location>
        <begin position="617"/>
        <end position="637"/>
    </location>
</feature>
<feature type="region of interest" description="Disordered" evidence="1">
    <location>
        <begin position="121"/>
        <end position="183"/>
    </location>
</feature>
<reference evidence="2" key="1">
    <citation type="submission" date="2023-04" db="EMBL/GenBank/DDBJ databases">
        <title>Black Yeasts Isolated from many extreme environments.</title>
        <authorList>
            <person name="Coleine C."/>
            <person name="Stajich J.E."/>
            <person name="Selbmann L."/>
        </authorList>
    </citation>
    <scope>NUCLEOTIDE SEQUENCE</scope>
    <source>
        <strain evidence="2">CCFEE 5312</strain>
    </source>
</reference>
<feature type="compositionally biased region" description="Basic and acidic residues" evidence="1">
    <location>
        <begin position="670"/>
        <end position="683"/>
    </location>
</feature>
<proteinExistence type="predicted"/>
<feature type="region of interest" description="Disordered" evidence="1">
    <location>
        <begin position="284"/>
        <end position="431"/>
    </location>
</feature>
<comment type="caution">
    <text evidence="2">The sequence shown here is derived from an EMBL/GenBank/DDBJ whole genome shotgun (WGS) entry which is preliminary data.</text>
</comment>
<dbReference type="EMBL" id="JAWDJX010000035">
    <property type="protein sequence ID" value="KAK3050006.1"/>
    <property type="molecule type" value="Genomic_DNA"/>
</dbReference>
<feature type="compositionally biased region" description="Acidic residues" evidence="1">
    <location>
        <begin position="306"/>
        <end position="315"/>
    </location>
</feature>
<evidence type="ECO:0000256" key="1">
    <source>
        <dbReference type="SAM" id="MobiDB-lite"/>
    </source>
</evidence>
<keyword evidence="3" id="KW-1185">Reference proteome</keyword>